<dbReference type="InterPro" id="IPR002885">
    <property type="entry name" value="PPR_rpt"/>
</dbReference>
<dbReference type="PROSITE" id="PS51375">
    <property type="entry name" value="PPR"/>
    <property type="match status" value="3"/>
</dbReference>
<organism evidence="5 6">
    <name type="scientific">Aquilegia coerulea</name>
    <name type="common">Rocky mountain columbine</name>
    <dbReference type="NCBI Taxonomy" id="218851"/>
    <lineage>
        <taxon>Eukaryota</taxon>
        <taxon>Viridiplantae</taxon>
        <taxon>Streptophyta</taxon>
        <taxon>Embryophyta</taxon>
        <taxon>Tracheophyta</taxon>
        <taxon>Spermatophyta</taxon>
        <taxon>Magnoliopsida</taxon>
        <taxon>Ranunculales</taxon>
        <taxon>Ranunculaceae</taxon>
        <taxon>Thalictroideae</taxon>
        <taxon>Aquilegia</taxon>
    </lineage>
</organism>
<dbReference type="STRING" id="218851.A0A2G5EY09"/>
<dbReference type="AlphaFoldDB" id="A0A2G5EY09"/>
<dbReference type="FunFam" id="1.25.40.10:FF:000470">
    <property type="entry name" value="Pentatricopeptide repeat-containing protein At5g66520"/>
    <property type="match status" value="1"/>
</dbReference>
<dbReference type="PANTHER" id="PTHR47926">
    <property type="entry name" value="PENTATRICOPEPTIDE REPEAT-CONTAINING PROTEIN"/>
    <property type="match status" value="1"/>
</dbReference>
<evidence type="ECO:0000256" key="3">
    <source>
        <dbReference type="PROSITE-ProRule" id="PRU00708"/>
    </source>
</evidence>
<evidence type="ECO:0000256" key="2">
    <source>
        <dbReference type="ARBA" id="ARBA00022737"/>
    </source>
</evidence>
<proteinExistence type="inferred from homology"/>
<dbReference type="Pfam" id="PF20431">
    <property type="entry name" value="E_motif"/>
    <property type="match status" value="1"/>
</dbReference>
<dbReference type="InterPro" id="IPR032867">
    <property type="entry name" value="DYW_dom"/>
</dbReference>
<gene>
    <name evidence="5" type="ORF">AQUCO_00300234v1</name>
</gene>
<dbReference type="OrthoDB" id="727945at2759"/>
<evidence type="ECO:0000256" key="1">
    <source>
        <dbReference type="ARBA" id="ARBA00006643"/>
    </source>
</evidence>
<feature type="repeat" description="PPR" evidence="3">
    <location>
        <begin position="272"/>
        <end position="306"/>
    </location>
</feature>
<dbReference type="Pfam" id="PF14432">
    <property type="entry name" value="DYW_deaminase"/>
    <property type="match status" value="1"/>
</dbReference>
<feature type="domain" description="DYW" evidence="4">
    <location>
        <begin position="500"/>
        <end position="580"/>
    </location>
</feature>
<protein>
    <recommendedName>
        <fullName evidence="4">DYW domain-containing protein</fullName>
    </recommendedName>
</protein>
<dbReference type="InParanoid" id="A0A2G5EY09"/>
<dbReference type="GO" id="GO:0003729">
    <property type="term" value="F:mRNA binding"/>
    <property type="evidence" value="ECO:0007669"/>
    <property type="project" value="UniProtKB-ARBA"/>
</dbReference>
<dbReference type="InterPro" id="IPR046848">
    <property type="entry name" value="E_motif"/>
</dbReference>
<dbReference type="EMBL" id="KZ305020">
    <property type="protein sequence ID" value="PIA60596.1"/>
    <property type="molecule type" value="Genomic_DNA"/>
</dbReference>
<comment type="similarity">
    <text evidence="1">Belongs to the PPR family. PCMP-H subfamily.</text>
</comment>
<dbReference type="InterPro" id="IPR046960">
    <property type="entry name" value="PPR_At4g14850-like_plant"/>
</dbReference>
<sequence>MCKTKEILNLLQGCKNMKKLLKIHAQVILNGYQDHPNITHKLLNFCAVSNSGNLPYAIILFQHIKNPQTPAWNSIIRGYSQSPFPLESLFYYNQMMFQSLVFPDNFTFTFLLKACEKVKKLERKCCEVHASIIRRGYIEDVVVCTNLVRSYARNELINAAQRVFDEMPVRDLVCWNSMIACYSQAGLHDEALKFYGRMRVSNVGLDAFTLVSLLSSCAHVGALKFGFQIHKFVDEYGFLEDVFVNNALIDMYAKCGSLDWACWVFHRMLKRDVSTWNCMIVGLGVHGQGDEAISFFEQMLQAGFHPNSITFLGLLCGCSHQGLIEEGFKYFQMMNSKFGLQPGIKHFGCMVDMFGRAGKLEKALDIIQNSPSQDDPVLWRTLLGACKIHKNVEIGEVAMKKLVDLRGLDAGDCVLLAGIYAEAKDHQGVSRMRKMIKTQGIKTTQGWSWIEVDDTVHKFVVDDKSHHDTDEIYMKLMEIIHRATLVGYVEEKTSGSSDSLSEECSGKSGSYHSEKLAIAFGLARTPEGTSLQIVKNLRVCKDCHSFTKFVSKAFRREIIVRDRVRFHHFKDGACSCKDYW</sequence>
<dbReference type="NCBIfam" id="TIGR00756">
    <property type="entry name" value="PPR"/>
    <property type="match status" value="3"/>
</dbReference>
<dbReference type="FunCoup" id="A0A2G5EY09">
    <property type="interactions" value="13"/>
</dbReference>
<dbReference type="Pfam" id="PF13041">
    <property type="entry name" value="PPR_2"/>
    <property type="match status" value="2"/>
</dbReference>
<dbReference type="GO" id="GO:0009451">
    <property type="term" value="P:RNA modification"/>
    <property type="evidence" value="ECO:0007669"/>
    <property type="project" value="InterPro"/>
</dbReference>
<evidence type="ECO:0000259" key="4">
    <source>
        <dbReference type="Pfam" id="PF14432"/>
    </source>
</evidence>
<evidence type="ECO:0000313" key="6">
    <source>
        <dbReference type="Proteomes" id="UP000230069"/>
    </source>
</evidence>
<feature type="repeat" description="PPR" evidence="3">
    <location>
        <begin position="241"/>
        <end position="271"/>
    </location>
</feature>
<dbReference type="Gene3D" id="1.25.40.10">
    <property type="entry name" value="Tetratricopeptide repeat domain"/>
    <property type="match status" value="4"/>
</dbReference>
<feature type="repeat" description="PPR" evidence="3">
    <location>
        <begin position="171"/>
        <end position="205"/>
    </location>
</feature>
<accession>A0A2G5EY09</accession>
<dbReference type="GO" id="GO:0008270">
    <property type="term" value="F:zinc ion binding"/>
    <property type="evidence" value="ECO:0007669"/>
    <property type="project" value="InterPro"/>
</dbReference>
<dbReference type="FunFam" id="1.25.40.10:FF:000690">
    <property type="entry name" value="Pentatricopeptide repeat-containing protein"/>
    <property type="match status" value="1"/>
</dbReference>
<evidence type="ECO:0000313" key="5">
    <source>
        <dbReference type="EMBL" id="PIA60596.1"/>
    </source>
</evidence>
<reference evidence="5 6" key="1">
    <citation type="submission" date="2017-09" db="EMBL/GenBank/DDBJ databases">
        <title>WGS assembly of Aquilegia coerulea Goldsmith.</title>
        <authorList>
            <person name="Hodges S."/>
            <person name="Kramer E."/>
            <person name="Nordborg M."/>
            <person name="Tomkins J."/>
            <person name="Borevitz J."/>
            <person name="Derieg N."/>
            <person name="Yan J."/>
            <person name="Mihaltcheva S."/>
            <person name="Hayes R.D."/>
            <person name="Rokhsar D."/>
        </authorList>
    </citation>
    <scope>NUCLEOTIDE SEQUENCE [LARGE SCALE GENOMIC DNA]</scope>
    <source>
        <strain evidence="6">cv. Goldsmith</strain>
    </source>
</reference>
<dbReference type="PANTHER" id="PTHR47926:SF411">
    <property type="entry name" value="PENTATRICOPEPTIDE REPEAT-CONTAINING PROTEIN"/>
    <property type="match status" value="1"/>
</dbReference>
<keyword evidence="6" id="KW-1185">Reference proteome</keyword>
<dbReference type="Proteomes" id="UP000230069">
    <property type="component" value="Unassembled WGS sequence"/>
</dbReference>
<dbReference type="Pfam" id="PF01535">
    <property type="entry name" value="PPR"/>
    <property type="match status" value="2"/>
</dbReference>
<keyword evidence="2" id="KW-0677">Repeat</keyword>
<name>A0A2G5EY09_AQUCA</name>
<dbReference type="InterPro" id="IPR011990">
    <property type="entry name" value="TPR-like_helical_dom_sf"/>
</dbReference>